<feature type="compositionally biased region" description="Low complexity" evidence="2">
    <location>
        <begin position="493"/>
        <end position="504"/>
    </location>
</feature>
<gene>
    <name evidence="4" type="ORF">MAR_034163</name>
</gene>
<dbReference type="Gene3D" id="3.40.50.300">
    <property type="entry name" value="P-loop containing nucleotide triphosphate hydrolases"/>
    <property type="match status" value="1"/>
</dbReference>
<dbReference type="Pfam" id="PF07534">
    <property type="entry name" value="TLD"/>
    <property type="match status" value="1"/>
</dbReference>
<sequence length="504" mass="55965">MASKMKSKLTEAEMDVLEIMIGSGPKTFTLLYSITRDGCNATTFHQKCDNQGATLTVLYNPQGSVYGGYAGFNWPGPGVWANDSKSFLFQLKFSGKKKERRFNNKNFTYSYYGSNNHGPYFGNGDLITFSGTINPSKGVFVLNGSSASATYDIHGLQADDITNGNLNVTELEVYKVTDGARRIVLTKPWRRTPDWNEKFLCELTKEMENMSPVIETLNAYRILLLGPVGSGKSSFCNTLTSVFRGRITQRAICGSGNRSTTTLYQPYNIRTRQGSDLKMLICDTRGLEEHPGIGPIDVNFLVDGHVPDMYEFNPEIPIDLSVPEFQLKPSLSQKVHCVAFTLDAASLDDIPSNVMTKIIDIANICKRKQIPQAILLTKIDTIDETVDGSVKQTFDSWKIHEHVKKASKLLGLTENLVLPVKNYSSESMVDDDVNILALLALRQIVYFVEDHLENVHMTESISVRRMQTANSDSGNRTDSGVDDIPLNVMAKVSNSNGKSNKSKK</sequence>
<feature type="compositionally biased region" description="Polar residues" evidence="2">
    <location>
        <begin position="465"/>
        <end position="478"/>
    </location>
</feature>
<comment type="similarity">
    <text evidence="1">Belongs to the IFI44 family.</text>
</comment>
<feature type="region of interest" description="Disordered" evidence="2">
    <location>
        <begin position="465"/>
        <end position="504"/>
    </location>
</feature>
<protein>
    <submittedName>
        <fullName evidence="4">IF44L-like protein</fullName>
    </submittedName>
</protein>
<reference evidence="4" key="1">
    <citation type="submission" date="2022-11" db="EMBL/GenBank/DDBJ databases">
        <title>Centuries of genome instability and evolution in soft-shell clam transmissible cancer (bioRxiv).</title>
        <authorList>
            <person name="Hart S.F.M."/>
            <person name="Yonemitsu M.A."/>
            <person name="Giersch R.M."/>
            <person name="Beal B.F."/>
            <person name="Arriagada G."/>
            <person name="Davis B.W."/>
            <person name="Ostrander E.A."/>
            <person name="Goff S.P."/>
            <person name="Metzger M.J."/>
        </authorList>
    </citation>
    <scope>NUCLEOTIDE SEQUENCE</scope>
    <source>
        <strain evidence="4">MELC-2E11</strain>
        <tissue evidence="4">Siphon/mantle</tissue>
    </source>
</reference>
<evidence type="ECO:0000313" key="4">
    <source>
        <dbReference type="EMBL" id="WAR31621.1"/>
    </source>
</evidence>
<dbReference type="SUPFAM" id="SSF52540">
    <property type="entry name" value="P-loop containing nucleoside triphosphate hydrolases"/>
    <property type="match status" value="1"/>
</dbReference>
<accession>A0ABY7GFB8</accession>
<dbReference type="PANTHER" id="PTHR14241:SF32">
    <property type="entry name" value="VWFA DOMAIN-CONTAINING PROTEIN-RELATED"/>
    <property type="match status" value="1"/>
</dbReference>
<evidence type="ECO:0000313" key="5">
    <source>
        <dbReference type="Proteomes" id="UP001164746"/>
    </source>
</evidence>
<evidence type="ECO:0000256" key="2">
    <source>
        <dbReference type="SAM" id="MobiDB-lite"/>
    </source>
</evidence>
<dbReference type="PANTHER" id="PTHR14241">
    <property type="entry name" value="INTERFERON-INDUCED PROTEIN 44"/>
    <property type="match status" value="1"/>
</dbReference>
<dbReference type="PROSITE" id="PS51886">
    <property type="entry name" value="TLDC"/>
    <property type="match status" value="1"/>
</dbReference>
<dbReference type="Proteomes" id="UP001164746">
    <property type="component" value="Chromosome 17"/>
</dbReference>
<keyword evidence="5" id="KW-1185">Reference proteome</keyword>
<evidence type="ECO:0000259" key="3">
    <source>
        <dbReference type="PROSITE" id="PS51886"/>
    </source>
</evidence>
<dbReference type="InterPro" id="IPR027417">
    <property type="entry name" value="P-loop_NTPase"/>
</dbReference>
<proteinExistence type="inferred from homology"/>
<dbReference type="EMBL" id="CP111028">
    <property type="protein sequence ID" value="WAR31621.1"/>
    <property type="molecule type" value="Genomic_DNA"/>
</dbReference>
<dbReference type="InterPro" id="IPR006571">
    <property type="entry name" value="TLDc_dom"/>
</dbReference>
<dbReference type="SMART" id="SM00584">
    <property type="entry name" value="TLDc"/>
    <property type="match status" value="1"/>
</dbReference>
<name>A0ABY7GFB8_MYAAR</name>
<organism evidence="4 5">
    <name type="scientific">Mya arenaria</name>
    <name type="common">Soft-shell clam</name>
    <dbReference type="NCBI Taxonomy" id="6604"/>
    <lineage>
        <taxon>Eukaryota</taxon>
        <taxon>Metazoa</taxon>
        <taxon>Spiralia</taxon>
        <taxon>Lophotrochozoa</taxon>
        <taxon>Mollusca</taxon>
        <taxon>Bivalvia</taxon>
        <taxon>Autobranchia</taxon>
        <taxon>Heteroconchia</taxon>
        <taxon>Euheterodonta</taxon>
        <taxon>Imparidentia</taxon>
        <taxon>Neoheterodontei</taxon>
        <taxon>Myida</taxon>
        <taxon>Myoidea</taxon>
        <taxon>Myidae</taxon>
        <taxon>Mya</taxon>
    </lineage>
</organism>
<dbReference type="CDD" id="cd00882">
    <property type="entry name" value="Ras_like_GTPase"/>
    <property type="match status" value="1"/>
</dbReference>
<feature type="domain" description="TLDc" evidence="3">
    <location>
        <begin position="3"/>
        <end position="177"/>
    </location>
</feature>
<evidence type="ECO:0000256" key="1">
    <source>
        <dbReference type="ARBA" id="ARBA00009243"/>
    </source>
</evidence>